<dbReference type="RefSeq" id="XP_013400800.1">
    <property type="nucleotide sequence ID" value="XM_013545346.1"/>
</dbReference>
<keyword evidence="6 17" id="KW-0479">Metal-binding</keyword>
<keyword evidence="4 19" id="KW-0808">Transferase</keyword>
<dbReference type="GO" id="GO:0046872">
    <property type="term" value="F:metal ion binding"/>
    <property type="evidence" value="ECO:0007669"/>
    <property type="project" value="UniProtKB-KW"/>
</dbReference>
<evidence type="ECO:0000256" key="4">
    <source>
        <dbReference type="ARBA" id="ARBA00022679"/>
    </source>
</evidence>
<evidence type="ECO:0000256" key="12">
    <source>
        <dbReference type="ARBA" id="ARBA00023211"/>
    </source>
</evidence>
<feature type="binding site" evidence="16">
    <location>
        <position position="147"/>
    </location>
    <ligand>
        <name>UDP-alpha-D-glucuronate</name>
        <dbReference type="ChEBI" id="CHEBI:58052"/>
    </ligand>
</feature>
<reference evidence="23" key="1">
    <citation type="submission" date="2025-08" db="UniProtKB">
        <authorList>
            <consortium name="RefSeq"/>
        </authorList>
    </citation>
    <scope>IDENTIFICATION</scope>
    <source>
        <tissue evidence="23">Gonads</tissue>
    </source>
</reference>
<dbReference type="UniPathway" id="UPA00378"/>
<feature type="site" description="Interaction with galactose moiety of substrate glycoprotein" evidence="18">
    <location>
        <position position="204"/>
    </location>
</feature>
<dbReference type="GO" id="GO:0000139">
    <property type="term" value="C:Golgi membrane"/>
    <property type="evidence" value="ECO:0007669"/>
    <property type="project" value="UniProtKB-SubCell"/>
</dbReference>
<evidence type="ECO:0000256" key="1">
    <source>
        <dbReference type="ARBA" id="ARBA00001936"/>
    </source>
</evidence>
<dbReference type="PANTHER" id="PTHR10896">
    <property type="entry name" value="GALACTOSYLGALACTOSYLXYLOSYLPROTEIN 3-BETA-GLUCURONOSYLTRANSFERASE BETA-1,3-GLUCURONYLTRANSFERASE"/>
    <property type="match status" value="1"/>
</dbReference>
<evidence type="ECO:0000256" key="8">
    <source>
        <dbReference type="ARBA" id="ARBA00022989"/>
    </source>
</evidence>
<feature type="binding site" evidence="16">
    <location>
        <begin position="171"/>
        <end position="173"/>
    </location>
    <ligand>
        <name>UDP-alpha-D-glucuronate</name>
        <dbReference type="ChEBI" id="CHEBI:58052"/>
    </ligand>
</feature>
<evidence type="ECO:0000256" key="15">
    <source>
        <dbReference type="PIRSR" id="PIRSR605027-1"/>
    </source>
</evidence>
<feature type="compositionally biased region" description="Polar residues" evidence="21">
    <location>
        <begin position="302"/>
        <end position="312"/>
    </location>
</feature>
<evidence type="ECO:0000256" key="5">
    <source>
        <dbReference type="ARBA" id="ARBA00022692"/>
    </source>
</evidence>
<evidence type="ECO:0000256" key="17">
    <source>
        <dbReference type="PIRSR" id="PIRSR605027-3"/>
    </source>
</evidence>
<dbReference type="EC" id="2.4.1.135" evidence="3 19"/>
<evidence type="ECO:0000256" key="9">
    <source>
        <dbReference type="ARBA" id="ARBA00023034"/>
    </source>
</evidence>
<keyword evidence="9 19" id="KW-0333">Golgi apparatus</keyword>
<keyword evidence="7 19" id="KW-0735">Signal-anchor</keyword>
<sequence>MDIDEEVKWVSKKVLELSAKERRLQLQEERLLHLEKELNKSYSNSAVSMLKQQQSFIKDLPTIYAITPTYARCVQKAELTRLSQTFLHVRNFHWIVVEDAVEKTPLVTNFLRNCGLIYTHLNIATPEDHKLQENDPNWLKPRGVLQRNIALKWLRDNLDVDNKQGVVYFADDDNTYDLKLFDEMRSTKQVSVWPVGLVGALRYESPVVHNGKVTGWFTYWKPERPFAMDMAGFAINLQLMLKNPQANFKIRVPRGYQESELLKHLVTMQDLEPKAENCSKVLVWHTRTEKPKLKNEDKLKKTGQQSDPDIEV</sequence>
<feature type="binding site" evidence="16">
    <location>
        <position position="142"/>
    </location>
    <ligand>
        <name>UDP-alpha-D-glucuronate</name>
        <dbReference type="ChEBI" id="CHEBI:58052"/>
    </ligand>
</feature>
<proteinExistence type="inferred from homology"/>
<comment type="cofactor">
    <cofactor evidence="1 17 19">
        <name>Mn(2+)</name>
        <dbReference type="ChEBI" id="CHEBI:29035"/>
    </cofactor>
</comment>
<protein>
    <recommendedName>
        <fullName evidence="3 19">Galactosylgalactosylxylosylprotein 3-beta-glucuronosyltransferase</fullName>
        <ecNumber evidence="3 19">2.4.1.135</ecNumber>
    </recommendedName>
</protein>
<dbReference type="PANTHER" id="PTHR10896:SF65">
    <property type="entry name" value="GALACTOSYLGALACTOSYLXYLOSYLPROTEIN 3-BETA-GLUCURONOSYLTRANSFERASE 3"/>
    <property type="match status" value="1"/>
</dbReference>
<feature type="binding site" evidence="16">
    <location>
        <begin position="68"/>
        <end position="70"/>
    </location>
    <ligand>
        <name>UDP-alpha-D-glucuronate</name>
        <dbReference type="ChEBI" id="CHEBI:58052"/>
    </ligand>
</feature>
<evidence type="ECO:0000256" key="13">
    <source>
        <dbReference type="ARBA" id="ARBA00047979"/>
    </source>
</evidence>
<dbReference type="OrthoDB" id="675023at2759"/>
<dbReference type="Proteomes" id="UP000085678">
    <property type="component" value="Unplaced"/>
</dbReference>
<feature type="binding site" evidence="16">
    <location>
        <position position="99"/>
    </location>
    <ligand>
        <name>UDP-alpha-D-glucuronate</name>
        <dbReference type="ChEBI" id="CHEBI:58052"/>
    </ligand>
</feature>
<dbReference type="FunFam" id="3.90.550.10:FF:000010">
    <property type="entry name" value="Galactosylgalactosylxylosylprotein 3-beta-glucuronosyltransferase"/>
    <property type="match status" value="1"/>
</dbReference>
<keyword evidence="10" id="KW-0472">Membrane</keyword>
<dbReference type="Pfam" id="PF03360">
    <property type="entry name" value="Glyco_transf_43"/>
    <property type="match status" value="1"/>
</dbReference>
<evidence type="ECO:0000256" key="20">
    <source>
        <dbReference type="SAM" id="Coils"/>
    </source>
</evidence>
<comment type="similarity">
    <text evidence="2 19">Belongs to the glycosyltransferase 43 family.</text>
</comment>
<keyword evidence="22" id="KW-1185">Reference proteome</keyword>
<dbReference type="GO" id="GO:0050650">
    <property type="term" value="P:chondroitin sulfate proteoglycan biosynthetic process"/>
    <property type="evidence" value="ECO:0007669"/>
    <property type="project" value="TreeGrafter"/>
</dbReference>
<keyword evidence="12 17" id="KW-0464">Manganese</keyword>
<evidence type="ECO:0000256" key="10">
    <source>
        <dbReference type="ARBA" id="ARBA00023136"/>
    </source>
</evidence>
<dbReference type="InterPro" id="IPR029044">
    <property type="entry name" value="Nucleotide-diphossugar_trans"/>
</dbReference>
<keyword evidence="11" id="KW-0325">Glycoprotein</keyword>
<keyword evidence="20" id="KW-0175">Coiled coil</keyword>
<dbReference type="GeneID" id="106166698"/>
<keyword evidence="8" id="KW-1133">Transmembrane helix</keyword>
<name>A0A1S3IRF9_LINAN</name>
<evidence type="ECO:0000256" key="11">
    <source>
        <dbReference type="ARBA" id="ARBA00023180"/>
    </source>
</evidence>
<feature type="binding site" evidence="16">
    <location>
        <begin position="285"/>
        <end position="287"/>
    </location>
    <ligand>
        <name>UDP-alpha-D-glucuronate</name>
        <dbReference type="ChEBI" id="CHEBI:58052"/>
    </ligand>
</feature>
<evidence type="ECO:0000256" key="6">
    <source>
        <dbReference type="ARBA" id="ARBA00022723"/>
    </source>
</evidence>
<feature type="coiled-coil region" evidence="20">
    <location>
        <begin position="17"/>
        <end position="44"/>
    </location>
</feature>
<evidence type="ECO:0000313" key="22">
    <source>
        <dbReference type="Proteomes" id="UP000085678"/>
    </source>
</evidence>
<dbReference type="AlphaFoldDB" id="A0A1S3IRF9"/>
<feature type="site" description="Interaction with galactose moiety of substrate glycoprotein" evidence="18">
    <location>
        <position position="295"/>
    </location>
</feature>
<keyword evidence="5" id="KW-0812">Transmembrane</keyword>
<comment type="catalytic activity">
    <reaction evidence="13 19">
        <text>3-O-(beta-D-galactosyl-(1-&gt;3)-beta-D-galactosyl-(1-&gt;4)-beta-D-xylosyl)-L-seryl-[protein] + UDP-alpha-D-glucuronate = 3-O-(beta-D-GlcA-(1-&gt;3)-beta-D-Gal-(1-&gt;3)-beta-D-Gal-(1-&gt;4)-beta-D-Xyl)-L-seryl-[protein] + UDP + H(+)</text>
        <dbReference type="Rhea" id="RHEA:24168"/>
        <dbReference type="Rhea" id="RHEA-COMP:12571"/>
        <dbReference type="Rhea" id="RHEA-COMP:12573"/>
        <dbReference type="ChEBI" id="CHEBI:15378"/>
        <dbReference type="ChEBI" id="CHEBI:58052"/>
        <dbReference type="ChEBI" id="CHEBI:58223"/>
        <dbReference type="ChEBI" id="CHEBI:132090"/>
        <dbReference type="ChEBI" id="CHEBI:132093"/>
        <dbReference type="EC" id="2.4.1.135"/>
    </reaction>
</comment>
<evidence type="ECO:0000256" key="3">
    <source>
        <dbReference type="ARBA" id="ARBA00012641"/>
    </source>
</evidence>
<gene>
    <name evidence="23" type="primary">LOC106166698</name>
</gene>
<dbReference type="Gene3D" id="3.90.550.10">
    <property type="entry name" value="Spore Coat Polysaccharide Biosynthesis Protein SpsA, Chain A"/>
    <property type="match status" value="1"/>
</dbReference>
<evidence type="ECO:0000256" key="21">
    <source>
        <dbReference type="SAM" id="MobiDB-lite"/>
    </source>
</evidence>
<dbReference type="CDD" id="cd00218">
    <property type="entry name" value="GlcAT-I"/>
    <property type="match status" value="1"/>
</dbReference>
<dbReference type="GO" id="GO:0015018">
    <property type="term" value="F:galactosylgalactosylxylosylprotein 3-beta-glucuronosyltransferase activity"/>
    <property type="evidence" value="ECO:0007669"/>
    <property type="project" value="UniProtKB-UniRule"/>
</dbReference>
<dbReference type="SUPFAM" id="SSF53448">
    <property type="entry name" value="Nucleotide-diphospho-sugar transferases"/>
    <property type="match status" value="1"/>
</dbReference>
<feature type="binding site" evidence="17">
    <location>
        <position position="173"/>
    </location>
    <ligand>
        <name>Mn(2+)</name>
        <dbReference type="ChEBI" id="CHEBI:29035"/>
    </ligand>
</feature>
<comment type="subcellular location">
    <subcellularLocation>
        <location evidence="14">Endomembrane system</location>
        <topology evidence="14">Single-pass type II membrane protein</topology>
    </subcellularLocation>
    <subcellularLocation>
        <location evidence="19">Golgi apparatus membrane</location>
        <topology evidence="19">Single-pass type II membrane protein</topology>
    </subcellularLocation>
</comment>
<evidence type="ECO:0000256" key="2">
    <source>
        <dbReference type="ARBA" id="ARBA00007706"/>
    </source>
</evidence>
<evidence type="ECO:0000256" key="19">
    <source>
        <dbReference type="RuleBase" id="RU363127"/>
    </source>
</evidence>
<comment type="pathway">
    <text evidence="19">Protein modification; protein glycosylation.</text>
</comment>
<organism evidence="22 23">
    <name type="scientific">Lingula anatina</name>
    <name type="common">Brachiopod</name>
    <name type="synonym">Lingula unguis</name>
    <dbReference type="NCBI Taxonomy" id="7574"/>
    <lineage>
        <taxon>Eukaryota</taxon>
        <taxon>Metazoa</taxon>
        <taxon>Spiralia</taxon>
        <taxon>Lophotrochozoa</taxon>
        <taxon>Brachiopoda</taxon>
        <taxon>Linguliformea</taxon>
        <taxon>Lingulata</taxon>
        <taxon>Lingulida</taxon>
        <taxon>Linguloidea</taxon>
        <taxon>Lingulidae</taxon>
        <taxon>Lingula</taxon>
    </lineage>
</organism>
<evidence type="ECO:0000256" key="18">
    <source>
        <dbReference type="PIRSR" id="PIRSR605027-4"/>
    </source>
</evidence>
<accession>A0A1S3IRF9</accession>
<evidence type="ECO:0000256" key="14">
    <source>
        <dbReference type="ARBA" id="ARBA00060399"/>
    </source>
</evidence>
<evidence type="ECO:0000256" key="16">
    <source>
        <dbReference type="PIRSR" id="PIRSR605027-2"/>
    </source>
</evidence>
<dbReference type="InterPro" id="IPR005027">
    <property type="entry name" value="Glyco_trans_43"/>
</dbReference>
<feature type="active site" description="Proton donor/acceptor" evidence="15">
    <location>
        <position position="258"/>
    </location>
</feature>
<evidence type="ECO:0000256" key="7">
    <source>
        <dbReference type="ARBA" id="ARBA00022968"/>
    </source>
</evidence>
<feature type="region of interest" description="Disordered" evidence="21">
    <location>
        <begin position="292"/>
        <end position="312"/>
    </location>
</feature>
<evidence type="ECO:0000313" key="23">
    <source>
        <dbReference type="RefSeq" id="XP_013400800.1"/>
    </source>
</evidence>
<dbReference type="GO" id="GO:0005975">
    <property type="term" value="P:carbohydrate metabolic process"/>
    <property type="evidence" value="ECO:0007669"/>
    <property type="project" value="TreeGrafter"/>
</dbReference>